<sequence>MARLNPAAITTAPSQEPFTLQPLIRQMLSTRRCISGSIFIVEGIDVIPVPAATPEDDDSHAVRLVLGDGELCIQALLHPDMFDLVEKKDVFVGCCVRVGDFVMRFEEPEAAGQNLFDQGDEEEDEKEEREREDEKGMVYLIVNELETAGWNESYMAMWRWHEKGKDQQQQQQQQQPIALAKDWHDHQTPLKLTTLRLIPHLPYAQNWSVNVLAIVASLSPVEPSHLAPGRQRTARIADPSTAKQVHLTVFLDPDGFTPRVGSAVLLVGVKNHRFDGGSLKKYASDGDRRWWFEDPWDMSWLDVAGIKSWWQGTQQLKLKQNQSNHRFVVPSSKPSRRRESLDAFLDSLSPWDLLYIRNRFRDGHVKMEGFAGLRELPPEVFASIVPHLRLQDVLNCFLVSKDWREAWTQGVVSTFLCRRFFPGLLELYGGDVPDRHELFLASAKRYLRKHFISRSKRSFVSWDVGWSSDYFISSEEAPPSRQLGDLRKVDFGFAPLTICYSNGKMAWQPDNCHLFVDDLYTRERARFSFGVDFVSGRPLQLQAVTDSLVILASSAPSYRDRNLPDNGQTITVFHLENRLSKNVVLPGKFAQCYAQGDMVAFVTKQGHVVIWGWSDTAYELEIDHGEHFHQPNGWEKDLGGVPGVMFHPTDTDIVFAGWLNSPPLPDSRIHTIVIIKFDRGVPVARFETSLSLPGYRRHPDSRHSCPAIRLTLSCHKIDSYGGYAIGIAQFVLLKEGAPWEEEDNKKNPEWLCICFNVLTESFAQNKYESRRRPYPPTVKHFDLCVWEDQFVIAWFDEYLVSRHYSYGMQWLVASPSDEDGCPRISELDAASLRHRSDIAGYMFEIGFARRIFVDNDFLIITTGQGYMLLTCNDEIDLPGIISTDEDGVPEYSKNPPWPIQGERIEPPRLLGSWDTRKVTSLEKISWDTDAT</sequence>
<dbReference type="EMBL" id="QLNT01000015">
    <property type="protein sequence ID" value="KAF3067715.1"/>
    <property type="molecule type" value="Genomic_DNA"/>
</dbReference>
<dbReference type="PROSITE" id="PS50181">
    <property type="entry name" value="FBOX"/>
    <property type="match status" value="1"/>
</dbReference>
<dbReference type="AlphaFoldDB" id="A0A9P4XBX3"/>
<proteinExistence type="predicted"/>
<accession>A0A9P4XBX3</accession>
<dbReference type="InterPro" id="IPR036047">
    <property type="entry name" value="F-box-like_dom_sf"/>
</dbReference>
<gene>
    <name evidence="3" type="ORF">CFAM422_008536</name>
</gene>
<evidence type="ECO:0000313" key="3">
    <source>
        <dbReference type="EMBL" id="KAF3067715.1"/>
    </source>
</evidence>
<evidence type="ECO:0000259" key="2">
    <source>
        <dbReference type="PROSITE" id="PS50181"/>
    </source>
</evidence>
<keyword evidence="4" id="KW-1185">Reference proteome</keyword>
<dbReference type="Proteomes" id="UP000801864">
    <property type="component" value="Unassembled WGS sequence"/>
</dbReference>
<protein>
    <recommendedName>
        <fullName evidence="2">F-box domain-containing protein</fullName>
    </recommendedName>
</protein>
<comment type="caution">
    <text evidence="3">The sequence shown here is derived from an EMBL/GenBank/DDBJ whole genome shotgun (WGS) entry which is preliminary data.</text>
</comment>
<evidence type="ECO:0000313" key="4">
    <source>
        <dbReference type="Proteomes" id="UP000801864"/>
    </source>
</evidence>
<dbReference type="Gene3D" id="1.20.1280.50">
    <property type="match status" value="1"/>
</dbReference>
<reference evidence="3 4" key="1">
    <citation type="submission" date="2018-06" db="EMBL/GenBank/DDBJ databases">
        <title>Genome analysis of cellulolytic fungus Trichoderma lentiforme CFAM-422.</title>
        <authorList>
            <person name="Steindorff A.S."/>
            <person name="Formighieri E.F."/>
            <person name="Midorikawa G.E.O."/>
            <person name="Tamietti M.S."/>
            <person name="Ramos E.Z."/>
            <person name="Silva A.S."/>
            <person name="Bon E.P.S."/>
            <person name="Mendes T.D."/>
            <person name="Damaso M.C.T."/>
            <person name="Favaro L.C.L."/>
        </authorList>
    </citation>
    <scope>NUCLEOTIDE SEQUENCE [LARGE SCALE GENOMIC DNA]</scope>
    <source>
        <strain evidence="3 4">CFAM-422</strain>
    </source>
</reference>
<feature type="domain" description="F-box" evidence="2">
    <location>
        <begin position="370"/>
        <end position="424"/>
    </location>
</feature>
<dbReference type="SUPFAM" id="SSF81383">
    <property type="entry name" value="F-box domain"/>
    <property type="match status" value="1"/>
</dbReference>
<name>A0A9P4XBX3_9HYPO</name>
<feature type="region of interest" description="Disordered" evidence="1">
    <location>
        <begin position="112"/>
        <end position="133"/>
    </location>
</feature>
<evidence type="ECO:0000256" key="1">
    <source>
        <dbReference type="SAM" id="MobiDB-lite"/>
    </source>
</evidence>
<feature type="compositionally biased region" description="Acidic residues" evidence="1">
    <location>
        <begin position="118"/>
        <end position="127"/>
    </location>
</feature>
<organism evidence="3 4">
    <name type="scientific">Trichoderma lentiforme</name>
    <dbReference type="NCBI Taxonomy" id="1567552"/>
    <lineage>
        <taxon>Eukaryota</taxon>
        <taxon>Fungi</taxon>
        <taxon>Dikarya</taxon>
        <taxon>Ascomycota</taxon>
        <taxon>Pezizomycotina</taxon>
        <taxon>Sordariomycetes</taxon>
        <taxon>Hypocreomycetidae</taxon>
        <taxon>Hypocreales</taxon>
        <taxon>Hypocreaceae</taxon>
        <taxon>Trichoderma</taxon>
    </lineage>
</organism>
<dbReference type="InterPro" id="IPR001810">
    <property type="entry name" value="F-box_dom"/>
</dbReference>